<proteinExistence type="predicted"/>
<feature type="region of interest" description="Disordered" evidence="1">
    <location>
        <begin position="1"/>
        <end position="20"/>
    </location>
</feature>
<sequence>MLRESTVEEPIQATSSGGISRSREVALHDNIQARDTWCPFCSQWVDTPLQMTPYFSEPVCNECKRSAERGVHSNSQRSRNVGDQEERSACNIAAEKESGVRVNHIEGRAVENPPAASAPNLPSSTLQHDSKDANGSIEQGVGRSAEETRPAPSAAIQRESSAGIRSRGEVAWQDNHEDRGGERCSFCSQWTAEASLKMSQYFSEPVCNECRSDWQQRTLQQPITCPGMHIAMPPRMRADQLASEEGKRSYLPRMDG</sequence>
<reference evidence="2 3" key="1">
    <citation type="submission" date="2018-11" db="EMBL/GenBank/DDBJ databases">
        <authorList>
            <consortium name="Pathogen Informatics"/>
        </authorList>
    </citation>
    <scope>NUCLEOTIDE SEQUENCE [LARGE SCALE GENOMIC DNA]</scope>
</reference>
<name>A0A3P7MGE2_DIBLA</name>
<accession>A0A3P7MGE2</accession>
<organism evidence="2 3">
    <name type="scientific">Dibothriocephalus latus</name>
    <name type="common">Fish tapeworm</name>
    <name type="synonym">Diphyllobothrium latum</name>
    <dbReference type="NCBI Taxonomy" id="60516"/>
    <lineage>
        <taxon>Eukaryota</taxon>
        <taxon>Metazoa</taxon>
        <taxon>Spiralia</taxon>
        <taxon>Lophotrochozoa</taxon>
        <taxon>Platyhelminthes</taxon>
        <taxon>Cestoda</taxon>
        <taxon>Eucestoda</taxon>
        <taxon>Diphyllobothriidea</taxon>
        <taxon>Diphyllobothriidae</taxon>
        <taxon>Dibothriocephalus</taxon>
    </lineage>
</organism>
<evidence type="ECO:0000313" key="2">
    <source>
        <dbReference type="EMBL" id="VDN28525.1"/>
    </source>
</evidence>
<gene>
    <name evidence="2" type="ORF">DILT_LOCUS15192</name>
</gene>
<evidence type="ECO:0000313" key="3">
    <source>
        <dbReference type="Proteomes" id="UP000281553"/>
    </source>
</evidence>
<feature type="region of interest" description="Disordered" evidence="1">
    <location>
        <begin position="66"/>
        <end position="87"/>
    </location>
</feature>
<dbReference type="AlphaFoldDB" id="A0A3P7MGE2"/>
<feature type="compositionally biased region" description="Low complexity" evidence="1">
    <location>
        <begin position="112"/>
        <end position="124"/>
    </location>
</feature>
<evidence type="ECO:0000256" key="1">
    <source>
        <dbReference type="SAM" id="MobiDB-lite"/>
    </source>
</evidence>
<protein>
    <submittedName>
        <fullName evidence="2">Uncharacterized protein</fullName>
    </submittedName>
</protein>
<dbReference type="EMBL" id="UYRU01077794">
    <property type="protein sequence ID" value="VDN28525.1"/>
    <property type="molecule type" value="Genomic_DNA"/>
</dbReference>
<keyword evidence="3" id="KW-1185">Reference proteome</keyword>
<dbReference type="Proteomes" id="UP000281553">
    <property type="component" value="Unassembled WGS sequence"/>
</dbReference>
<feature type="region of interest" description="Disordered" evidence="1">
    <location>
        <begin position="110"/>
        <end position="183"/>
    </location>
</feature>